<accession>A0A2M8KJE6</accession>
<name>A0A2M8KJE6_9BACT</name>
<evidence type="ECO:0000313" key="2">
    <source>
        <dbReference type="Proteomes" id="UP000231086"/>
    </source>
</evidence>
<protein>
    <submittedName>
        <fullName evidence="1">Uncharacterized protein</fullName>
    </submittedName>
</protein>
<reference evidence="2" key="1">
    <citation type="submission" date="2017-09" db="EMBL/GenBank/DDBJ databases">
        <title>Depth-based differentiation of microbial function through sediment-hosted aquifers and enrichment of novel symbionts in the deep terrestrial subsurface.</title>
        <authorList>
            <person name="Probst A.J."/>
            <person name="Ladd B."/>
            <person name="Jarett J.K."/>
            <person name="Geller-Mcgrath D.E."/>
            <person name="Sieber C.M.K."/>
            <person name="Emerson J.B."/>
            <person name="Anantharaman K."/>
            <person name="Thomas B.C."/>
            <person name="Malmstrom R."/>
            <person name="Stieglmeier M."/>
            <person name="Klingl A."/>
            <person name="Woyke T."/>
            <person name="Ryan C.M."/>
            <person name="Banfield J.F."/>
        </authorList>
    </citation>
    <scope>NUCLEOTIDE SEQUENCE [LARGE SCALE GENOMIC DNA]</scope>
</reference>
<organism evidence="1 2">
    <name type="scientific">Candidatus Portnoybacteria bacterium CG10_big_fil_rev_8_21_14_0_10_44_7</name>
    <dbReference type="NCBI Taxonomy" id="1974816"/>
    <lineage>
        <taxon>Bacteria</taxon>
        <taxon>Candidatus Portnoyibacteriota</taxon>
    </lineage>
</organism>
<dbReference type="EMBL" id="PFEA01000008">
    <property type="protein sequence ID" value="PJE60047.1"/>
    <property type="molecule type" value="Genomic_DNA"/>
</dbReference>
<gene>
    <name evidence="1" type="ORF">COU85_00365</name>
</gene>
<proteinExistence type="predicted"/>
<dbReference type="Proteomes" id="UP000231086">
    <property type="component" value="Unassembled WGS sequence"/>
</dbReference>
<dbReference type="AlphaFoldDB" id="A0A2M8KJE6"/>
<comment type="caution">
    <text evidence="1">The sequence shown here is derived from an EMBL/GenBank/DDBJ whole genome shotgun (WGS) entry which is preliminary data.</text>
</comment>
<sequence length="130" mass="14889">MAEGKSTFRDLVYRNYAQIDLKGREGLILGDFEPYSDDTPEKYRNRFHTSLTFLPESASLFKKRVLEPILEKARNLGIELVYPGTGQPALHSTLLDGMFKGQDQTVSDRTFDKLKEDHGFESEFEPVRGK</sequence>
<evidence type="ECO:0000313" key="1">
    <source>
        <dbReference type="EMBL" id="PJE60047.1"/>
    </source>
</evidence>